<dbReference type="RefSeq" id="WP_090678681.1">
    <property type="nucleotide sequence ID" value="NZ_FORU01000006.1"/>
</dbReference>
<dbReference type="EMBL" id="FORU01000006">
    <property type="protein sequence ID" value="SFJ34499.1"/>
    <property type="molecule type" value="Genomic_DNA"/>
</dbReference>
<keyword evidence="3" id="KW-1185">Reference proteome</keyword>
<organism evidence="2 3">
    <name type="scientific">Myroides guanonis</name>
    <dbReference type="NCBI Taxonomy" id="1150112"/>
    <lineage>
        <taxon>Bacteria</taxon>
        <taxon>Pseudomonadati</taxon>
        <taxon>Bacteroidota</taxon>
        <taxon>Flavobacteriia</taxon>
        <taxon>Flavobacteriales</taxon>
        <taxon>Flavobacteriaceae</taxon>
        <taxon>Myroides</taxon>
    </lineage>
</organism>
<feature type="coiled-coil region" evidence="1">
    <location>
        <begin position="25"/>
        <end position="52"/>
    </location>
</feature>
<dbReference type="Proteomes" id="UP000243887">
    <property type="component" value="Unassembled WGS sequence"/>
</dbReference>
<keyword evidence="1" id="KW-0175">Coiled coil</keyword>
<sequence>MIASIGLIFTIYKLYSKDKDAQKQIDSLNSTSLRLKELVENQQQELNELKEIACSLNLMAINDGKRLETSRIPIITIKTASPLLGLGCNHRIEIINTNKLCDLIEFEVLGLSNPIKDNIICNEGTHYLALNFNENVTDLLQLIIKYNTYTGTCYYQFVTLMKNTSHTLLSVSPSFIYTEEIYKTTEAFKNKLTAFK</sequence>
<dbReference type="AlphaFoldDB" id="A0A1I3QLU0"/>
<reference evidence="3" key="1">
    <citation type="submission" date="2016-10" db="EMBL/GenBank/DDBJ databases">
        <authorList>
            <person name="Varghese N."/>
            <person name="Submissions S."/>
        </authorList>
    </citation>
    <scope>NUCLEOTIDE SEQUENCE [LARGE SCALE GENOMIC DNA]</scope>
    <source>
        <strain evidence="3">DSM 26542</strain>
    </source>
</reference>
<gene>
    <name evidence="2" type="ORF">SAMN04487893_10633</name>
</gene>
<name>A0A1I3QLU0_9FLAO</name>
<proteinExistence type="predicted"/>
<protein>
    <submittedName>
        <fullName evidence="2">Uncharacterized protein</fullName>
    </submittedName>
</protein>
<accession>A0A1I3QLU0</accession>
<evidence type="ECO:0000313" key="2">
    <source>
        <dbReference type="EMBL" id="SFJ34499.1"/>
    </source>
</evidence>
<evidence type="ECO:0000256" key="1">
    <source>
        <dbReference type="SAM" id="Coils"/>
    </source>
</evidence>
<evidence type="ECO:0000313" key="3">
    <source>
        <dbReference type="Proteomes" id="UP000243887"/>
    </source>
</evidence>